<evidence type="ECO:0000259" key="2">
    <source>
        <dbReference type="Pfam" id="PF02911"/>
    </source>
</evidence>
<dbReference type="SUPFAM" id="SSF50486">
    <property type="entry name" value="FMT C-terminal domain-like"/>
    <property type="match status" value="1"/>
</dbReference>
<proteinExistence type="predicted"/>
<sequence>MKILLLTHSFNCLTQRFQLELRRLGHQVTVEFDINDAMSIDAVERFEPDLIVAPFLKRAIPEPIWRNHLCLIVHPGIKGDRGPSSIDWAILNGETEWGVTLLQANEVMDGGDIWASQRFPMRPDSKSSLYRGEVTEAAWRAMEQVLEQLPQPDFAPEPLDYNRDDVTGQWRCLMTQTDRAIDWARDDAATIVTKIRSADGNPGLLSRVAGREYYLFNACADFSLNHLIDGISPGTPVAQRDGAIALASRDAVVWVSHLRLKPTETQPRTLKLPATRVLDTELLSGLPELAVGLAVVEGYQPIRAQIDGKRAYLYFDFYNGAMGTDDCQQLCRAYRQLADDPEIELIVLMGGEDFWSNGIHLNLIEAADSPADESWANINAIDDLTQAIIETTDKLTVAVMRGNAGAGGVFMALAADWVLARDGVILNPHYKGMGNLYGSEYWTYLLPRRVGTERAEQITGLRLPMGVAEAKQLGLIDQTLAAEQFDAALEQQLLALEQQSAQQLEQKQLQRQADEREKPLAEYRAEELERMKLNFYGFDPSYHVARYHFVYKLSKARTPPYLAPHRRVRQQA</sequence>
<organism evidence="3 4">
    <name type="scientific">Motiliproteus coralliicola</name>
    <dbReference type="NCBI Taxonomy" id="2283196"/>
    <lineage>
        <taxon>Bacteria</taxon>
        <taxon>Pseudomonadati</taxon>
        <taxon>Pseudomonadota</taxon>
        <taxon>Gammaproteobacteria</taxon>
        <taxon>Oceanospirillales</taxon>
        <taxon>Oceanospirillaceae</taxon>
        <taxon>Motiliproteus</taxon>
    </lineage>
</organism>
<dbReference type="InterPro" id="IPR029045">
    <property type="entry name" value="ClpP/crotonase-like_dom_sf"/>
</dbReference>
<protein>
    <submittedName>
        <fullName evidence="3">Hydrogenase maturation protein</fullName>
    </submittedName>
</protein>
<dbReference type="CDD" id="cd08701">
    <property type="entry name" value="FMT_C_HypX"/>
    <property type="match status" value="1"/>
</dbReference>
<comment type="caution">
    <text evidence="3">The sequence shown here is derived from an EMBL/GenBank/DDBJ whole genome shotgun (WGS) entry which is preliminary data.</text>
</comment>
<reference evidence="3 4" key="1">
    <citation type="submission" date="2018-07" db="EMBL/GenBank/DDBJ databases">
        <title>Motiliproteus coralliicola sp. nov., a bacterium isolated from Coral.</title>
        <authorList>
            <person name="Wang G."/>
        </authorList>
    </citation>
    <scope>NUCLEOTIDE SEQUENCE [LARGE SCALE GENOMIC DNA]</scope>
    <source>
        <strain evidence="3 4">C34</strain>
    </source>
</reference>
<dbReference type="InterPro" id="IPR002376">
    <property type="entry name" value="Formyl_transf_N"/>
</dbReference>
<dbReference type="CDD" id="cd08650">
    <property type="entry name" value="FMT_core_HypX_N"/>
    <property type="match status" value="1"/>
</dbReference>
<dbReference type="Proteomes" id="UP000253769">
    <property type="component" value="Unassembled WGS sequence"/>
</dbReference>
<dbReference type="PANTHER" id="PTHR43388">
    <property type="entry name" value="HYDROGENASE MATURATION FACTOR HOXX"/>
    <property type="match status" value="1"/>
</dbReference>
<keyword evidence="4" id="KW-1185">Reference proteome</keyword>
<dbReference type="SUPFAM" id="SSF52096">
    <property type="entry name" value="ClpP/crotonase"/>
    <property type="match status" value="1"/>
</dbReference>
<dbReference type="SUPFAM" id="SSF53328">
    <property type="entry name" value="Formyltransferase"/>
    <property type="match status" value="1"/>
</dbReference>
<dbReference type="InterPro" id="IPR009188">
    <property type="entry name" value="NiFe-hyd_mat_HypX/HoxX"/>
</dbReference>
<dbReference type="Pfam" id="PF02911">
    <property type="entry name" value="Formyl_trans_C"/>
    <property type="match status" value="1"/>
</dbReference>
<name>A0A369WGR5_9GAMM</name>
<dbReference type="InterPro" id="IPR047180">
    <property type="entry name" value="HoxX-like"/>
</dbReference>
<dbReference type="OrthoDB" id="580992at2"/>
<evidence type="ECO:0000259" key="1">
    <source>
        <dbReference type="Pfam" id="PF00551"/>
    </source>
</evidence>
<dbReference type="Gene3D" id="3.40.50.12230">
    <property type="match status" value="1"/>
</dbReference>
<dbReference type="PANTHER" id="PTHR43388:SF1">
    <property type="entry name" value="HYDROGENASE MATURATION FACTOR HOXX"/>
    <property type="match status" value="1"/>
</dbReference>
<evidence type="ECO:0000313" key="4">
    <source>
        <dbReference type="Proteomes" id="UP000253769"/>
    </source>
</evidence>
<gene>
    <name evidence="3" type="ORF">DV711_13110</name>
</gene>
<feature type="domain" description="Formyl transferase N-terminal" evidence="1">
    <location>
        <begin position="39"/>
        <end position="145"/>
    </location>
</feature>
<dbReference type="CDD" id="cd06558">
    <property type="entry name" value="crotonase-like"/>
    <property type="match status" value="1"/>
</dbReference>
<dbReference type="InterPro" id="IPR036477">
    <property type="entry name" value="Formyl_transf_N_sf"/>
</dbReference>
<dbReference type="InterPro" id="IPR005793">
    <property type="entry name" value="Formyl_trans_C"/>
</dbReference>
<dbReference type="AlphaFoldDB" id="A0A369WGR5"/>
<dbReference type="InterPro" id="IPR011034">
    <property type="entry name" value="Formyl_transferase-like_C_sf"/>
</dbReference>
<dbReference type="GO" id="GO:0003824">
    <property type="term" value="F:catalytic activity"/>
    <property type="evidence" value="ECO:0007669"/>
    <property type="project" value="InterPro"/>
</dbReference>
<dbReference type="Gene3D" id="3.90.226.10">
    <property type="entry name" value="2-enoyl-CoA Hydratase, Chain A, domain 1"/>
    <property type="match status" value="1"/>
</dbReference>
<dbReference type="Pfam" id="PF00551">
    <property type="entry name" value="Formyl_trans_N"/>
    <property type="match status" value="1"/>
</dbReference>
<dbReference type="PIRSF" id="PIRSF006787">
    <property type="entry name" value="Hydrgn_mat_HoxX"/>
    <property type="match status" value="1"/>
</dbReference>
<dbReference type="EMBL" id="QQOH01000003">
    <property type="protein sequence ID" value="RDE19806.1"/>
    <property type="molecule type" value="Genomic_DNA"/>
</dbReference>
<accession>A0A369WGR5</accession>
<dbReference type="RefSeq" id="WP_114696151.1">
    <property type="nucleotide sequence ID" value="NZ_QQOH01000003.1"/>
</dbReference>
<dbReference type="Pfam" id="PF00378">
    <property type="entry name" value="ECH_1"/>
    <property type="match status" value="1"/>
</dbReference>
<evidence type="ECO:0000313" key="3">
    <source>
        <dbReference type="EMBL" id="RDE19806.1"/>
    </source>
</evidence>
<dbReference type="InterPro" id="IPR001753">
    <property type="entry name" value="Enoyl-CoA_hydra/iso"/>
</dbReference>
<feature type="domain" description="Formyl transferase C-terminal" evidence="2">
    <location>
        <begin position="174"/>
        <end position="261"/>
    </location>
</feature>